<evidence type="ECO:0000313" key="1">
    <source>
        <dbReference type="EMBL" id="KEH41021.1"/>
    </source>
</evidence>
<dbReference type="Proteomes" id="UP000002051">
    <property type="component" value="Unassembled WGS sequence"/>
</dbReference>
<accession>A0A072VHC7</accession>
<organism evidence="1 3">
    <name type="scientific">Medicago truncatula</name>
    <name type="common">Barrel medic</name>
    <name type="synonym">Medicago tribuloides</name>
    <dbReference type="NCBI Taxonomy" id="3880"/>
    <lineage>
        <taxon>Eukaryota</taxon>
        <taxon>Viridiplantae</taxon>
        <taxon>Streptophyta</taxon>
        <taxon>Embryophyta</taxon>
        <taxon>Tracheophyta</taxon>
        <taxon>Spermatophyta</taxon>
        <taxon>Magnoliopsida</taxon>
        <taxon>eudicotyledons</taxon>
        <taxon>Gunneridae</taxon>
        <taxon>Pentapetalae</taxon>
        <taxon>rosids</taxon>
        <taxon>fabids</taxon>
        <taxon>Fabales</taxon>
        <taxon>Fabaceae</taxon>
        <taxon>Papilionoideae</taxon>
        <taxon>50 kb inversion clade</taxon>
        <taxon>NPAAA clade</taxon>
        <taxon>Hologalegina</taxon>
        <taxon>IRL clade</taxon>
        <taxon>Trifolieae</taxon>
        <taxon>Medicago</taxon>
    </lineage>
</organism>
<reference evidence="1 3" key="1">
    <citation type="journal article" date="2011" name="Nature">
        <title>The Medicago genome provides insight into the evolution of rhizobial symbioses.</title>
        <authorList>
            <person name="Young N.D."/>
            <person name="Debelle F."/>
            <person name="Oldroyd G.E."/>
            <person name="Geurts R."/>
            <person name="Cannon S.B."/>
            <person name="Udvardi M.K."/>
            <person name="Benedito V.A."/>
            <person name="Mayer K.F."/>
            <person name="Gouzy J."/>
            <person name="Schoof H."/>
            <person name="Van de Peer Y."/>
            <person name="Proost S."/>
            <person name="Cook D.R."/>
            <person name="Meyers B.C."/>
            <person name="Spannagl M."/>
            <person name="Cheung F."/>
            <person name="De Mita S."/>
            <person name="Krishnakumar V."/>
            <person name="Gundlach H."/>
            <person name="Zhou S."/>
            <person name="Mudge J."/>
            <person name="Bharti A.K."/>
            <person name="Murray J.D."/>
            <person name="Naoumkina M.A."/>
            <person name="Rosen B."/>
            <person name="Silverstein K.A."/>
            <person name="Tang H."/>
            <person name="Rombauts S."/>
            <person name="Zhao P.X."/>
            <person name="Zhou P."/>
            <person name="Barbe V."/>
            <person name="Bardou P."/>
            <person name="Bechner M."/>
            <person name="Bellec A."/>
            <person name="Berger A."/>
            <person name="Berges H."/>
            <person name="Bidwell S."/>
            <person name="Bisseling T."/>
            <person name="Choisne N."/>
            <person name="Couloux A."/>
            <person name="Denny R."/>
            <person name="Deshpande S."/>
            <person name="Dai X."/>
            <person name="Doyle J.J."/>
            <person name="Dudez A.M."/>
            <person name="Farmer A.D."/>
            <person name="Fouteau S."/>
            <person name="Franken C."/>
            <person name="Gibelin C."/>
            <person name="Gish J."/>
            <person name="Goldstein S."/>
            <person name="Gonzalez A.J."/>
            <person name="Green P.J."/>
            <person name="Hallab A."/>
            <person name="Hartog M."/>
            <person name="Hua A."/>
            <person name="Humphray S.J."/>
            <person name="Jeong D.H."/>
            <person name="Jing Y."/>
            <person name="Jocker A."/>
            <person name="Kenton S.M."/>
            <person name="Kim D.J."/>
            <person name="Klee K."/>
            <person name="Lai H."/>
            <person name="Lang C."/>
            <person name="Lin S."/>
            <person name="Macmil S.L."/>
            <person name="Magdelenat G."/>
            <person name="Matthews L."/>
            <person name="McCorrison J."/>
            <person name="Monaghan E.L."/>
            <person name="Mun J.H."/>
            <person name="Najar F.Z."/>
            <person name="Nicholson C."/>
            <person name="Noirot C."/>
            <person name="O'Bleness M."/>
            <person name="Paule C.R."/>
            <person name="Poulain J."/>
            <person name="Prion F."/>
            <person name="Qin B."/>
            <person name="Qu C."/>
            <person name="Retzel E.F."/>
            <person name="Riddle C."/>
            <person name="Sallet E."/>
            <person name="Samain S."/>
            <person name="Samson N."/>
            <person name="Sanders I."/>
            <person name="Saurat O."/>
            <person name="Scarpelli C."/>
            <person name="Schiex T."/>
            <person name="Segurens B."/>
            <person name="Severin A.J."/>
            <person name="Sherrier D.J."/>
            <person name="Shi R."/>
            <person name="Sims S."/>
            <person name="Singer S.R."/>
            <person name="Sinharoy S."/>
            <person name="Sterck L."/>
            <person name="Viollet A."/>
            <person name="Wang B.B."/>
            <person name="Wang K."/>
            <person name="Wang M."/>
            <person name="Wang X."/>
            <person name="Warfsmann J."/>
            <person name="Weissenbach J."/>
            <person name="White D.D."/>
            <person name="White J.D."/>
            <person name="Wiley G.B."/>
            <person name="Wincker P."/>
            <person name="Xing Y."/>
            <person name="Yang L."/>
            <person name="Yao Z."/>
            <person name="Ying F."/>
            <person name="Zhai J."/>
            <person name="Zhou L."/>
            <person name="Zuber A."/>
            <person name="Denarie J."/>
            <person name="Dixon R.A."/>
            <person name="May G.D."/>
            <person name="Schwartz D.C."/>
            <person name="Rogers J."/>
            <person name="Quetier F."/>
            <person name="Town C.D."/>
            <person name="Roe B.A."/>
        </authorList>
    </citation>
    <scope>NUCLEOTIDE SEQUENCE [LARGE SCALE GENOMIC DNA]</scope>
    <source>
        <strain evidence="1">A17</strain>
        <strain evidence="2 3">cv. Jemalong A17</strain>
    </source>
</reference>
<reference evidence="2" key="3">
    <citation type="submission" date="2015-04" db="UniProtKB">
        <authorList>
            <consortium name="EnsemblPlants"/>
        </authorList>
    </citation>
    <scope>IDENTIFICATION</scope>
    <source>
        <strain evidence="2">cv. Jemalong A17</strain>
    </source>
</reference>
<protein>
    <submittedName>
        <fullName evidence="1 2">Uncharacterized protein</fullName>
    </submittedName>
</protein>
<reference evidence="1 3" key="2">
    <citation type="journal article" date="2014" name="BMC Genomics">
        <title>An improved genome release (version Mt4.0) for the model legume Medicago truncatula.</title>
        <authorList>
            <person name="Tang H."/>
            <person name="Krishnakumar V."/>
            <person name="Bidwell S."/>
            <person name="Rosen B."/>
            <person name="Chan A."/>
            <person name="Zhou S."/>
            <person name="Gentzbittel L."/>
            <person name="Childs K.L."/>
            <person name="Yandell M."/>
            <person name="Gundlach H."/>
            <person name="Mayer K.F."/>
            <person name="Schwartz D.C."/>
            <person name="Town C.D."/>
        </authorList>
    </citation>
    <scope>GENOME REANNOTATION</scope>
    <source>
        <strain evidence="1">A17</strain>
        <strain evidence="2 3">cv. Jemalong A17</strain>
    </source>
</reference>
<sequence>MSSFILPTTLGEKIQKMLNWYRWGSNRQKMKARLRLETNHDTIVARVFKARYFSKWNFVDAKLGHNPSNIWHNIHASQGLARYSSHSTINIVLSV</sequence>
<dbReference type="PaxDb" id="3880-AES84175"/>
<gene>
    <name evidence="1" type="ordered locus">MTR_1g040855</name>
</gene>
<evidence type="ECO:0000313" key="3">
    <source>
        <dbReference type="Proteomes" id="UP000002051"/>
    </source>
</evidence>
<name>A0A072VHC7_MEDTR</name>
<keyword evidence="3" id="KW-1185">Reference proteome</keyword>
<dbReference type="AlphaFoldDB" id="A0A072VHC7"/>
<evidence type="ECO:0000313" key="2">
    <source>
        <dbReference type="EnsemblPlants" id="KEH41021"/>
    </source>
</evidence>
<proteinExistence type="predicted"/>
<dbReference type="HOGENOM" id="CLU_2375961_0_0_1"/>
<dbReference type="STRING" id="3880.A0A072VHC7"/>
<dbReference type="EnsemblPlants" id="KEH41021">
    <property type="protein sequence ID" value="KEH41021"/>
    <property type="gene ID" value="MTR_1g040855"/>
</dbReference>
<dbReference type="EMBL" id="CM001217">
    <property type="protein sequence ID" value="KEH41021.1"/>
    <property type="molecule type" value="Genomic_DNA"/>
</dbReference>